<comment type="similarity">
    <text evidence="1">Belongs to the peptidase C1 family.</text>
</comment>
<dbReference type="CDD" id="cd02248">
    <property type="entry name" value="Peptidase_C1A"/>
    <property type="match status" value="1"/>
</dbReference>
<feature type="domain" description="Peptidase C1A papain C-terminal" evidence="6">
    <location>
        <begin position="111"/>
        <end position="329"/>
    </location>
</feature>
<dbReference type="InterPro" id="IPR038765">
    <property type="entry name" value="Papain-like_cys_pep_sf"/>
</dbReference>
<accession>A0AA38I2R3</accession>
<evidence type="ECO:0000259" key="7">
    <source>
        <dbReference type="SMART" id="SM00848"/>
    </source>
</evidence>
<keyword evidence="9" id="KW-1185">Reference proteome</keyword>
<dbReference type="InterPro" id="IPR039417">
    <property type="entry name" value="Peptidase_C1A_papain-like"/>
</dbReference>
<gene>
    <name evidence="8" type="ORF">Zmor_020158</name>
</gene>
<dbReference type="InterPro" id="IPR013128">
    <property type="entry name" value="Peptidase_C1A"/>
</dbReference>
<evidence type="ECO:0000256" key="4">
    <source>
        <dbReference type="ARBA" id="ARBA00022807"/>
    </source>
</evidence>
<evidence type="ECO:0000259" key="6">
    <source>
        <dbReference type="SMART" id="SM00645"/>
    </source>
</evidence>
<evidence type="ECO:0000256" key="2">
    <source>
        <dbReference type="ARBA" id="ARBA00022670"/>
    </source>
</evidence>
<dbReference type="Pfam" id="PF00112">
    <property type="entry name" value="Peptidase_C1"/>
    <property type="match status" value="1"/>
</dbReference>
<dbReference type="FunFam" id="3.90.70.10:FF:000006">
    <property type="entry name" value="Cathepsin S"/>
    <property type="match status" value="1"/>
</dbReference>
<evidence type="ECO:0000313" key="8">
    <source>
        <dbReference type="EMBL" id="KAJ3648348.1"/>
    </source>
</evidence>
<feature type="signal peptide" evidence="5">
    <location>
        <begin position="1"/>
        <end position="19"/>
    </location>
</feature>
<name>A0AA38I2R3_9CUCU</name>
<dbReference type="Gene3D" id="1.10.287.2250">
    <property type="match status" value="1"/>
</dbReference>
<dbReference type="Proteomes" id="UP001168821">
    <property type="component" value="Unassembled WGS sequence"/>
</dbReference>
<feature type="chain" id="PRO_5041243102" evidence="5">
    <location>
        <begin position="20"/>
        <end position="336"/>
    </location>
</feature>
<keyword evidence="5" id="KW-0732">Signal</keyword>
<evidence type="ECO:0000256" key="1">
    <source>
        <dbReference type="ARBA" id="ARBA00008455"/>
    </source>
</evidence>
<proteinExistence type="inferred from homology"/>
<evidence type="ECO:0000313" key="9">
    <source>
        <dbReference type="Proteomes" id="UP001168821"/>
    </source>
</evidence>
<reference evidence="8" key="1">
    <citation type="journal article" date="2023" name="G3 (Bethesda)">
        <title>Whole genome assemblies of Zophobas morio and Tenebrio molitor.</title>
        <authorList>
            <person name="Kaur S."/>
            <person name="Stinson S.A."/>
            <person name="diCenzo G.C."/>
        </authorList>
    </citation>
    <scope>NUCLEOTIDE SEQUENCE</scope>
    <source>
        <strain evidence="8">QUZm001</strain>
    </source>
</reference>
<feature type="domain" description="Cathepsin propeptide inhibitor" evidence="7">
    <location>
        <begin position="27"/>
        <end position="87"/>
    </location>
</feature>
<protein>
    <submittedName>
        <fullName evidence="8">Uncharacterized protein</fullName>
    </submittedName>
</protein>
<sequence>MKSFLFLLFLISCYQTIYSTRYDQKEWEKFKKTYAKTYQDQAEESYRKSIFFKNLQTIEDHNQKYTQGLVTYTVAINKFADRTVNELAKASRPTHRQKTKTKKVLISDTGVPESIDWRDYGVITPIVDQDFCLSCWAFAVVAAVEAHVGIHLNRKNQTLSEENLIDCVYPDFNCTQEMVRTALEDSYQYIVDNGIDTAESYPYDEETSQCRFKPENVGATITDYARVPEGDEEELKRVVGTIGPVSVMISVDLTFMVHRTGVYYKENCVDIKEPYNHAVTVIGYGEEDGQEYWLVRNEWGTTFSENGYIKMARNRGNLCGIATYATYPIIGEQNLV</sequence>
<dbReference type="SMART" id="SM00848">
    <property type="entry name" value="Inhibitor_I29"/>
    <property type="match status" value="1"/>
</dbReference>
<dbReference type="PRINTS" id="PR00705">
    <property type="entry name" value="PAPAIN"/>
</dbReference>
<dbReference type="SUPFAM" id="SSF54001">
    <property type="entry name" value="Cysteine proteinases"/>
    <property type="match status" value="1"/>
</dbReference>
<dbReference type="Pfam" id="PF08246">
    <property type="entry name" value="Inhibitor_I29"/>
    <property type="match status" value="1"/>
</dbReference>
<dbReference type="PANTHER" id="PTHR12411">
    <property type="entry name" value="CYSTEINE PROTEASE FAMILY C1-RELATED"/>
    <property type="match status" value="1"/>
</dbReference>
<keyword evidence="3" id="KW-0378">Hydrolase</keyword>
<organism evidence="8 9">
    <name type="scientific">Zophobas morio</name>
    <dbReference type="NCBI Taxonomy" id="2755281"/>
    <lineage>
        <taxon>Eukaryota</taxon>
        <taxon>Metazoa</taxon>
        <taxon>Ecdysozoa</taxon>
        <taxon>Arthropoda</taxon>
        <taxon>Hexapoda</taxon>
        <taxon>Insecta</taxon>
        <taxon>Pterygota</taxon>
        <taxon>Neoptera</taxon>
        <taxon>Endopterygota</taxon>
        <taxon>Coleoptera</taxon>
        <taxon>Polyphaga</taxon>
        <taxon>Cucujiformia</taxon>
        <taxon>Tenebrionidae</taxon>
        <taxon>Zophobas</taxon>
    </lineage>
</organism>
<dbReference type="AlphaFoldDB" id="A0AA38I2R3"/>
<dbReference type="InterPro" id="IPR013201">
    <property type="entry name" value="Prot_inhib_I29"/>
</dbReference>
<dbReference type="InterPro" id="IPR000668">
    <property type="entry name" value="Peptidase_C1A_C"/>
</dbReference>
<dbReference type="Gene3D" id="3.90.70.10">
    <property type="entry name" value="Cysteine proteinases"/>
    <property type="match status" value="1"/>
</dbReference>
<dbReference type="SMART" id="SM00645">
    <property type="entry name" value="Pept_C1"/>
    <property type="match status" value="1"/>
</dbReference>
<evidence type="ECO:0000256" key="3">
    <source>
        <dbReference type="ARBA" id="ARBA00022801"/>
    </source>
</evidence>
<dbReference type="EMBL" id="JALNTZ010000006">
    <property type="protein sequence ID" value="KAJ3648348.1"/>
    <property type="molecule type" value="Genomic_DNA"/>
</dbReference>
<evidence type="ECO:0000256" key="5">
    <source>
        <dbReference type="SAM" id="SignalP"/>
    </source>
</evidence>
<comment type="caution">
    <text evidence="8">The sequence shown here is derived from an EMBL/GenBank/DDBJ whole genome shotgun (WGS) entry which is preliminary data.</text>
</comment>
<keyword evidence="2" id="KW-0645">Protease</keyword>
<keyword evidence="4" id="KW-0788">Thiol protease</keyword>
<dbReference type="GO" id="GO:0008234">
    <property type="term" value="F:cysteine-type peptidase activity"/>
    <property type="evidence" value="ECO:0007669"/>
    <property type="project" value="UniProtKB-KW"/>
</dbReference>
<dbReference type="GO" id="GO:0006508">
    <property type="term" value="P:proteolysis"/>
    <property type="evidence" value="ECO:0007669"/>
    <property type="project" value="UniProtKB-KW"/>
</dbReference>